<evidence type="ECO:0000313" key="2">
    <source>
        <dbReference type="Proteomes" id="UP000233469"/>
    </source>
</evidence>
<accession>A0A2N1MMV3</accession>
<reference evidence="1 2" key="1">
    <citation type="submission" date="2016-04" db="EMBL/GenBank/DDBJ databases">
        <title>Genome analyses suggest a sexual origin of heterokaryosis in a supposedly ancient asexual fungus.</title>
        <authorList>
            <person name="Ropars J."/>
            <person name="Sedzielewska K."/>
            <person name="Noel J."/>
            <person name="Charron P."/>
            <person name="Farinelli L."/>
            <person name="Marton T."/>
            <person name="Kruger M."/>
            <person name="Pelin A."/>
            <person name="Brachmann A."/>
            <person name="Corradi N."/>
        </authorList>
    </citation>
    <scope>NUCLEOTIDE SEQUENCE [LARGE SCALE GENOMIC DNA]</scope>
    <source>
        <strain evidence="1 2">C2</strain>
    </source>
</reference>
<dbReference type="VEuPathDB" id="FungiDB:RhiirFUN_000845"/>
<dbReference type="VEuPathDB" id="FungiDB:FUN_020344"/>
<evidence type="ECO:0000313" key="1">
    <source>
        <dbReference type="EMBL" id="PKK62938.1"/>
    </source>
</evidence>
<comment type="caution">
    <text evidence="1">The sequence shown here is derived from an EMBL/GenBank/DDBJ whole genome shotgun (WGS) entry which is preliminary data.</text>
</comment>
<protein>
    <submittedName>
        <fullName evidence="1">Uncharacterized protein</fullName>
    </submittedName>
</protein>
<sequence>MHFQRNLENWTSRNNDIDEFKSLNNSKSVTLEFTNETANNVANSHSEDEQYLEATDSLTGSMIPSNFLLIELKISKGKGEVVESEMKN</sequence>
<organism evidence="1 2">
    <name type="scientific">Rhizophagus irregularis</name>
    <dbReference type="NCBI Taxonomy" id="588596"/>
    <lineage>
        <taxon>Eukaryota</taxon>
        <taxon>Fungi</taxon>
        <taxon>Fungi incertae sedis</taxon>
        <taxon>Mucoromycota</taxon>
        <taxon>Glomeromycotina</taxon>
        <taxon>Glomeromycetes</taxon>
        <taxon>Glomerales</taxon>
        <taxon>Glomeraceae</taxon>
        <taxon>Rhizophagus</taxon>
    </lineage>
</organism>
<name>A0A2N1MMV3_9GLOM</name>
<dbReference type="EMBL" id="LLXL01001773">
    <property type="protein sequence ID" value="PKK62938.1"/>
    <property type="molecule type" value="Genomic_DNA"/>
</dbReference>
<dbReference type="Proteomes" id="UP000233469">
    <property type="component" value="Unassembled WGS sequence"/>
</dbReference>
<reference evidence="1 2" key="2">
    <citation type="submission" date="2017-10" db="EMBL/GenBank/DDBJ databases">
        <title>Extensive intraspecific genome diversity in a model arbuscular mycorrhizal fungus.</title>
        <authorList>
            <person name="Chen E.C.H."/>
            <person name="Morin E."/>
            <person name="Baudet D."/>
            <person name="Noel J."/>
            <person name="Ndikumana S."/>
            <person name="Charron P."/>
            <person name="St-Onge C."/>
            <person name="Giorgi J."/>
            <person name="Grigoriev I.V."/>
            <person name="Roux C."/>
            <person name="Martin F.M."/>
            <person name="Corradi N."/>
        </authorList>
    </citation>
    <scope>NUCLEOTIDE SEQUENCE [LARGE SCALE GENOMIC DNA]</scope>
    <source>
        <strain evidence="1 2">C2</strain>
    </source>
</reference>
<proteinExistence type="predicted"/>
<dbReference type="AlphaFoldDB" id="A0A2N1MMV3"/>
<gene>
    <name evidence="1" type="ORF">RhiirC2_855345</name>
</gene>